<keyword evidence="4 7" id="KW-0808">Transferase</keyword>
<dbReference type="PANTHER" id="PTHR46383:SF1">
    <property type="entry name" value="ASPARTATE AMINOTRANSFERASE"/>
    <property type="match status" value="1"/>
</dbReference>
<organism evidence="7">
    <name type="scientific">bioreactor metagenome</name>
    <dbReference type="NCBI Taxonomy" id="1076179"/>
    <lineage>
        <taxon>unclassified sequences</taxon>
        <taxon>metagenomes</taxon>
        <taxon>ecological metagenomes</taxon>
    </lineage>
</organism>
<evidence type="ECO:0000256" key="2">
    <source>
        <dbReference type="ARBA" id="ARBA00007441"/>
    </source>
</evidence>
<evidence type="ECO:0000256" key="5">
    <source>
        <dbReference type="ARBA" id="ARBA00022898"/>
    </source>
</evidence>
<evidence type="ECO:0000256" key="3">
    <source>
        <dbReference type="ARBA" id="ARBA00022576"/>
    </source>
</evidence>
<dbReference type="FunFam" id="3.40.640.10:FF:000033">
    <property type="entry name" value="Aspartate aminotransferase"/>
    <property type="match status" value="1"/>
</dbReference>
<dbReference type="Gene3D" id="3.40.640.10">
    <property type="entry name" value="Type I PLP-dependent aspartate aminotransferase-like (Major domain)"/>
    <property type="match status" value="1"/>
</dbReference>
<dbReference type="InterPro" id="IPR015422">
    <property type="entry name" value="PyrdxlP-dep_Trfase_small"/>
</dbReference>
<comment type="cofactor">
    <cofactor evidence="1">
        <name>pyridoxal 5'-phosphate</name>
        <dbReference type="ChEBI" id="CHEBI:597326"/>
    </cofactor>
</comment>
<accession>A0A645C4L6</accession>
<dbReference type="InterPro" id="IPR015424">
    <property type="entry name" value="PyrdxlP-dep_Trfase"/>
</dbReference>
<protein>
    <submittedName>
        <fullName evidence="7">Aspartate aminotransferase</fullName>
        <ecNumber evidence="7">2.6.1.1</ecNumber>
    </submittedName>
</protein>
<dbReference type="EC" id="2.6.1.1" evidence="7"/>
<name>A0A645C4L6_9ZZZZ</name>
<dbReference type="GO" id="GO:0006520">
    <property type="term" value="P:amino acid metabolic process"/>
    <property type="evidence" value="ECO:0007669"/>
    <property type="project" value="InterPro"/>
</dbReference>
<dbReference type="CDD" id="cd00609">
    <property type="entry name" value="AAT_like"/>
    <property type="match status" value="1"/>
</dbReference>
<dbReference type="PANTHER" id="PTHR46383">
    <property type="entry name" value="ASPARTATE AMINOTRANSFERASE"/>
    <property type="match status" value="1"/>
</dbReference>
<proteinExistence type="inferred from homology"/>
<dbReference type="PROSITE" id="PS00105">
    <property type="entry name" value="AA_TRANSFER_CLASS_1"/>
    <property type="match status" value="1"/>
</dbReference>
<keyword evidence="3 7" id="KW-0032">Aminotransferase</keyword>
<dbReference type="Pfam" id="PF00155">
    <property type="entry name" value="Aminotran_1_2"/>
    <property type="match status" value="1"/>
</dbReference>
<dbReference type="GO" id="GO:0030170">
    <property type="term" value="F:pyridoxal phosphate binding"/>
    <property type="evidence" value="ECO:0007669"/>
    <property type="project" value="InterPro"/>
</dbReference>
<comment type="similarity">
    <text evidence="2">Belongs to the class-I pyridoxal-phosphate-dependent aminotransferase family.</text>
</comment>
<gene>
    <name evidence="7" type="ORF">SDC9_117248</name>
</gene>
<keyword evidence="5" id="KW-0663">Pyridoxal phosphate</keyword>
<feature type="domain" description="Aminotransferase class I/classII large" evidence="6">
    <location>
        <begin position="31"/>
        <end position="390"/>
    </location>
</feature>
<dbReference type="AlphaFoldDB" id="A0A645C4L6"/>
<evidence type="ECO:0000256" key="1">
    <source>
        <dbReference type="ARBA" id="ARBA00001933"/>
    </source>
</evidence>
<dbReference type="InterPro" id="IPR015421">
    <property type="entry name" value="PyrdxlP-dep_Trfase_major"/>
</dbReference>
<evidence type="ECO:0000313" key="7">
    <source>
        <dbReference type="EMBL" id="MPM70293.1"/>
    </source>
</evidence>
<sequence>MKLSEKALCIKPSSTLSITEKAGVLRKEGKNIISFSVGEPDFDTPEHIKKAAIDAINEGFTKYTPAAGIMELRQAVAKKLKDDNGLDYDYTQIVISNGAKHSLVNALMAVLNPGDEVIIPAPFWLSYAEMVRIAGGKPVIVYTKAEENFELSRGILEQAYTSKTKAVIITSPSNPTGMVTTEKCLREIADFAVEKDIIVIADEIYEKLIYSADKKHVSIASFNKEIYDRTITVNGVSKSYAMTGWRIGYTASSKQIAKLMASMQSHMTSNPNSIAQKAALAAIIGPQECVEQMRKQFEVRRDYIYDKVSKMPYLKTIKPEGAFYLFIDFSAIYGKKHKDTVIESAAQIGEMLLDEKLIAVVPCADFGMPDYIRFSYATSIENIKTGMDRLEEFISELK</sequence>
<dbReference type="InterPro" id="IPR004839">
    <property type="entry name" value="Aminotransferase_I/II_large"/>
</dbReference>
<dbReference type="EMBL" id="VSSQ01023391">
    <property type="protein sequence ID" value="MPM70293.1"/>
    <property type="molecule type" value="Genomic_DNA"/>
</dbReference>
<reference evidence="7" key="1">
    <citation type="submission" date="2019-08" db="EMBL/GenBank/DDBJ databases">
        <authorList>
            <person name="Kucharzyk K."/>
            <person name="Murdoch R.W."/>
            <person name="Higgins S."/>
            <person name="Loffler F."/>
        </authorList>
    </citation>
    <scope>NUCLEOTIDE SEQUENCE</scope>
</reference>
<dbReference type="InterPro" id="IPR050596">
    <property type="entry name" value="AspAT/PAT-like"/>
</dbReference>
<dbReference type="Gene3D" id="3.90.1150.10">
    <property type="entry name" value="Aspartate Aminotransferase, domain 1"/>
    <property type="match status" value="1"/>
</dbReference>
<evidence type="ECO:0000256" key="4">
    <source>
        <dbReference type="ARBA" id="ARBA00022679"/>
    </source>
</evidence>
<dbReference type="GO" id="GO:0004069">
    <property type="term" value="F:L-aspartate:2-oxoglutarate aminotransferase activity"/>
    <property type="evidence" value="ECO:0007669"/>
    <property type="project" value="UniProtKB-EC"/>
</dbReference>
<comment type="caution">
    <text evidence="7">The sequence shown here is derived from an EMBL/GenBank/DDBJ whole genome shotgun (WGS) entry which is preliminary data.</text>
</comment>
<dbReference type="InterPro" id="IPR004838">
    <property type="entry name" value="NHTrfase_class1_PyrdxlP-BS"/>
</dbReference>
<evidence type="ECO:0000259" key="6">
    <source>
        <dbReference type="Pfam" id="PF00155"/>
    </source>
</evidence>
<dbReference type="SUPFAM" id="SSF53383">
    <property type="entry name" value="PLP-dependent transferases"/>
    <property type="match status" value="1"/>
</dbReference>